<evidence type="ECO:0000313" key="2">
    <source>
        <dbReference type="Proteomes" id="UP000886856"/>
    </source>
</evidence>
<dbReference type="AlphaFoldDB" id="A0A9D2I3C9"/>
<gene>
    <name evidence="1" type="ORF">H9948_09575</name>
</gene>
<dbReference type="Proteomes" id="UP000886856">
    <property type="component" value="Unassembled WGS sequence"/>
</dbReference>
<comment type="caution">
    <text evidence="1">The sequence shown here is derived from an EMBL/GenBank/DDBJ whole genome shotgun (WGS) entry which is preliminary data.</text>
</comment>
<dbReference type="InterPro" id="IPR010026">
    <property type="entry name" value="Phage_holin_LL-H"/>
</dbReference>
<evidence type="ECO:0000313" key="1">
    <source>
        <dbReference type="EMBL" id="HJA91024.1"/>
    </source>
</evidence>
<reference evidence="1" key="1">
    <citation type="journal article" date="2021" name="PeerJ">
        <title>Extensive microbial diversity within the chicken gut microbiome revealed by metagenomics and culture.</title>
        <authorList>
            <person name="Gilroy R."/>
            <person name="Ravi A."/>
            <person name="Getino M."/>
            <person name="Pursley I."/>
            <person name="Horton D.L."/>
            <person name="Alikhan N.F."/>
            <person name="Baker D."/>
            <person name="Gharbi K."/>
            <person name="Hall N."/>
            <person name="Watson M."/>
            <person name="Adriaenssens E.M."/>
            <person name="Foster-Nyarko E."/>
            <person name="Jarju S."/>
            <person name="Secka A."/>
            <person name="Antonio M."/>
            <person name="Oren A."/>
            <person name="Chaudhuri R.R."/>
            <person name="La Ragione R."/>
            <person name="Hildebrand F."/>
            <person name="Pallen M.J."/>
        </authorList>
    </citation>
    <scope>NUCLEOTIDE SEQUENCE</scope>
    <source>
        <strain evidence="1">CHK171-505</strain>
    </source>
</reference>
<accession>A0A9D2I3C9</accession>
<name>A0A9D2I3C9_9LACT</name>
<organism evidence="1 2">
    <name type="scientific">Candidatus Jeotgalibaca merdavium</name>
    <dbReference type="NCBI Taxonomy" id="2838627"/>
    <lineage>
        <taxon>Bacteria</taxon>
        <taxon>Bacillati</taxon>
        <taxon>Bacillota</taxon>
        <taxon>Bacilli</taxon>
        <taxon>Lactobacillales</taxon>
        <taxon>Carnobacteriaceae</taxon>
        <taxon>Jeotgalibaca</taxon>
    </lineage>
</organism>
<proteinExistence type="predicted"/>
<dbReference type="EMBL" id="DWYW01000216">
    <property type="protein sequence ID" value="HJA91024.1"/>
    <property type="molecule type" value="Genomic_DNA"/>
</dbReference>
<protein>
    <submittedName>
        <fullName evidence="1">Phage holin family protein</fullName>
    </submittedName>
</protein>
<dbReference type="Pfam" id="PF09682">
    <property type="entry name" value="Phage_holin_6_1"/>
    <property type="match status" value="1"/>
</dbReference>
<reference evidence="1" key="2">
    <citation type="submission" date="2021-04" db="EMBL/GenBank/DDBJ databases">
        <authorList>
            <person name="Gilroy R."/>
        </authorList>
    </citation>
    <scope>NUCLEOTIDE SEQUENCE</scope>
    <source>
        <strain evidence="1">CHK171-505</strain>
    </source>
</reference>
<sequence>MEQFLNEIMPALVQFASVVVLGLIGWATSALKTWLNERGALEKLQKYDYLADIAVKAAEQIYKNENGNVKFEQAKEIFLDSLPDNADVTYIQLDAFIESAVKRMNDEWGHI</sequence>